<dbReference type="Proteomes" id="UP001212841">
    <property type="component" value="Unassembled WGS sequence"/>
</dbReference>
<feature type="compositionally biased region" description="Basic and acidic residues" evidence="1">
    <location>
        <begin position="309"/>
        <end position="318"/>
    </location>
</feature>
<feature type="region of interest" description="Disordered" evidence="1">
    <location>
        <begin position="353"/>
        <end position="393"/>
    </location>
</feature>
<reference evidence="2" key="1">
    <citation type="submission" date="2020-05" db="EMBL/GenBank/DDBJ databases">
        <title>Phylogenomic resolution of chytrid fungi.</title>
        <authorList>
            <person name="Stajich J.E."/>
            <person name="Amses K."/>
            <person name="Simmons R."/>
            <person name="Seto K."/>
            <person name="Myers J."/>
            <person name="Bonds A."/>
            <person name="Quandt C.A."/>
            <person name="Barry K."/>
            <person name="Liu P."/>
            <person name="Grigoriev I."/>
            <person name="Longcore J.E."/>
            <person name="James T.Y."/>
        </authorList>
    </citation>
    <scope>NUCLEOTIDE SEQUENCE</scope>
    <source>
        <strain evidence="2">JEL0318</strain>
    </source>
</reference>
<accession>A0AAD5S985</accession>
<evidence type="ECO:0000313" key="2">
    <source>
        <dbReference type="EMBL" id="KAJ3048593.1"/>
    </source>
</evidence>
<protein>
    <recommendedName>
        <fullName evidence="4">F-box domain-containing protein</fullName>
    </recommendedName>
</protein>
<proteinExistence type="predicted"/>
<name>A0AAD5S985_9FUNG</name>
<keyword evidence="3" id="KW-1185">Reference proteome</keyword>
<evidence type="ECO:0008006" key="4">
    <source>
        <dbReference type="Google" id="ProtNLM"/>
    </source>
</evidence>
<evidence type="ECO:0000313" key="3">
    <source>
        <dbReference type="Proteomes" id="UP001212841"/>
    </source>
</evidence>
<evidence type="ECO:0000256" key="1">
    <source>
        <dbReference type="SAM" id="MobiDB-lite"/>
    </source>
</evidence>
<organism evidence="2 3">
    <name type="scientific">Rhizophlyctis rosea</name>
    <dbReference type="NCBI Taxonomy" id="64517"/>
    <lineage>
        <taxon>Eukaryota</taxon>
        <taxon>Fungi</taxon>
        <taxon>Fungi incertae sedis</taxon>
        <taxon>Chytridiomycota</taxon>
        <taxon>Chytridiomycota incertae sedis</taxon>
        <taxon>Chytridiomycetes</taxon>
        <taxon>Rhizophlyctidales</taxon>
        <taxon>Rhizophlyctidaceae</taxon>
        <taxon>Rhizophlyctis</taxon>
    </lineage>
</organism>
<dbReference type="EMBL" id="JADGJD010000767">
    <property type="protein sequence ID" value="KAJ3048593.1"/>
    <property type="molecule type" value="Genomic_DNA"/>
</dbReference>
<gene>
    <name evidence="2" type="ORF">HK097_010395</name>
</gene>
<feature type="region of interest" description="Disordered" evidence="1">
    <location>
        <begin position="309"/>
        <end position="337"/>
    </location>
</feature>
<dbReference type="AlphaFoldDB" id="A0AAD5S985"/>
<sequence length="393" mass="45005">MAACDLNDDCWTQITLHLARTSIGELLKCGTLSRRFQCLVDTNPFWPAVGKRLKVGPPNPHARKYKTWKSLVMQKRGNFCENCPSTHCQKRKLYLFSEPHSVVLFVCTRCCREYQPPELSLFYEAKRKHLARELGKLAIFKGRNIETVIDEIATEVWDSAGKWLHNGTDTNLAAQMALKFSGFVERRAIVKQSFAEEADDRDVRRWMREGEGNIDQIVQALRDRRDRYAHVRQQFRGFAAEDIVRKWAESGDGNIDQIVQIIRTRGDRRTELKNKLAAFGLKLYEKNRACQAYINDAVGDVDQIVTKEREERDAKSLDDFVPPEDEDSDIWPPMPPTSLHPLVNELIDARNKKLVAAQHDADKKAARSKASSKSSRKERTPNAPANHDTTQQS</sequence>
<comment type="caution">
    <text evidence="2">The sequence shown here is derived from an EMBL/GenBank/DDBJ whole genome shotgun (WGS) entry which is preliminary data.</text>
</comment>